<dbReference type="EMBL" id="JBHTEY010000004">
    <property type="protein sequence ID" value="MFC7615323.1"/>
    <property type="molecule type" value="Genomic_DNA"/>
</dbReference>
<name>A0ABW2TQ00_9PSEU</name>
<dbReference type="Proteomes" id="UP001596512">
    <property type="component" value="Unassembled WGS sequence"/>
</dbReference>
<sequence>MFAQGSTVADMTVVVRASVSLDGYCAGPEVTVADAMGRDGEQLHAWMFTEHPDPVDAAAAPASARASGGR</sequence>
<comment type="caution">
    <text evidence="1">The sequence shown here is derived from an EMBL/GenBank/DDBJ whole genome shotgun (WGS) entry which is preliminary data.</text>
</comment>
<keyword evidence="2" id="KW-1185">Reference proteome</keyword>
<gene>
    <name evidence="1" type="ORF">ACFQV2_19290</name>
</gene>
<evidence type="ECO:0000313" key="1">
    <source>
        <dbReference type="EMBL" id="MFC7615323.1"/>
    </source>
</evidence>
<protein>
    <recommendedName>
        <fullName evidence="3">RibD C-terminal domain-containing protein</fullName>
    </recommendedName>
</protein>
<evidence type="ECO:0008006" key="3">
    <source>
        <dbReference type="Google" id="ProtNLM"/>
    </source>
</evidence>
<organism evidence="1 2">
    <name type="scientific">Actinokineospora soli</name>
    <dbReference type="NCBI Taxonomy" id="1048753"/>
    <lineage>
        <taxon>Bacteria</taxon>
        <taxon>Bacillati</taxon>
        <taxon>Actinomycetota</taxon>
        <taxon>Actinomycetes</taxon>
        <taxon>Pseudonocardiales</taxon>
        <taxon>Pseudonocardiaceae</taxon>
        <taxon>Actinokineospora</taxon>
    </lineage>
</organism>
<proteinExistence type="predicted"/>
<accession>A0ABW2TQ00</accession>
<reference evidence="2" key="1">
    <citation type="journal article" date="2019" name="Int. J. Syst. Evol. Microbiol.">
        <title>The Global Catalogue of Microorganisms (GCM) 10K type strain sequencing project: providing services to taxonomists for standard genome sequencing and annotation.</title>
        <authorList>
            <consortium name="The Broad Institute Genomics Platform"/>
            <consortium name="The Broad Institute Genome Sequencing Center for Infectious Disease"/>
            <person name="Wu L."/>
            <person name="Ma J."/>
        </authorList>
    </citation>
    <scope>NUCLEOTIDE SEQUENCE [LARGE SCALE GENOMIC DNA]</scope>
    <source>
        <strain evidence="2">JCM 17695</strain>
    </source>
</reference>
<evidence type="ECO:0000313" key="2">
    <source>
        <dbReference type="Proteomes" id="UP001596512"/>
    </source>
</evidence>